<dbReference type="EMBL" id="AM114193">
    <property type="protein sequence ID" value="CAJ36017.1"/>
    <property type="molecule type" value="Genomic_DNA"/>
</dbReference>
<organism evidence="1 2">
    <name type="scientific">Methanocella arvoryzae (strain DSM 22066 / NBRC 105507 / MRE50)</name>
    <dbReference type="NCBI Taxonomy" id="351160"/>
    <lineage>
        <taxon>Archaea</taxon>
        <taxon>Methanobacteriati</taxon>
        <taxon>Methanobacteriota</taxon>
        <taxon>Stenosarchaea group</taxon>
        <taxon>Methanomicrobia</taxon>
        <taxon>Methanocellales</taxon>
        <taxon>Methanocellaceae</taxon>
        <taxon>Methanocella</taxon>
    </lineage>
</organism>
<reference evidence="1 2" key="1">
    <citation type="journal article" date="2006" name="Science">
        <title>Genome of rice cluster I archaea -- the key methane producers in the rice rhizosphere.</title>
        <authorList>
            <person name="Erkel C."/>
            <person name="Kube M."/>
            <person name="Reinhardt R."/>
            <person name="Liesack W."/>
        </authorList>
    </citation>
    <scope>NUCLEOTIDE SEQUENCE [LARGE SCALE GENOMIC DNA]</scope>
    <source>
        <strain evidence="2">DSM 22066 / NBRC 105507 / MRE50</strain>
    </source>
</reference>
<proteinExistence type="predicted"/>
<evidence type="ECO:0000313" key="1">
    <source>
        <dbReference type="EMBL" id="CAJ36017.1"/>
    </source>
</evidence>
<dbReference type="STRING" id="351160.RCIA26"/>
<gene>
    <name evidence="1" type="ORF">RCIA26</name>
</gene>
<protein>
    <submittedName>
        <fullName evidence="1">Uncharacterized protein</fullName>
    </submittedName>
</protein>
<name>Q0W6H6_METAR</name>
<keyword evidence="2" id="KW-1185">Reference proteome</keyword>
<dbReference type="Proteomes" id="UP000000663">
    <property type="component" value="Chromosome"/>
</dbReference>
<accession>Q0W6H6</accession>
<sequence>MLYAGCMVINFGISCRGYNYVSSCKGGLNKRTRMLRCAFSGCLGVMRQQVERCAVQNLTDSTDDSESDDSARFHRFLWIAQLTLDSQITTIVGLHLTA</sequence>
<evidence type="ECO:0000313" key="2">
    <source>
        <dbReference type="Proteomes" id="UP000000663"/>
    </source>
</evidence>
<dbReference type="KEGG" id="rci:RCIA26"/>
<dbReference type="AlphaFoldDB" id="Q0W6H6"/>